<dbReference type="EMBL" id="JAACJJ010000028">
    <property type="protein sequence ID" value="KAF5321263.1"/>
    <property type="molecule type" value="Genomic_DNA"/>
</dbReference>
<feature type="region of interest" description="Disordered" evidence="1">
    <location>
        <begin position="1"/>
        <end position="175"/>
    </location>
</feature>
<dbReference type="Proteomes" id="UP000567179">
    <property type="component" value="Unassembled WGS sequence"/>
</dbReference>
<proteinExistence type="predicted"/>
<name>A0A8H5BF00_9AGAR</name>
<feature type="region of interest" description="Disordered" evidence="1">
    <location>
        <begin position="330"/>
        <end position="387"/>
    </location>
</feature>
<feature type="compositionally biased region" description="Polar residues" evidence="1">
    <location>
        <begin position="64"/>
        <end position="107"/>
    </location>
</feature>
<accession>A0A8H5BF00</accession>
<keyword evidence="3" id="KW-1185">Reference proteome</keyword>
<evidence type="ECO:0000256" key="1">
    <source>
        <dbReference type="SAM" id="MobiDB-lite"/>
    </source>
</evidence>
<organism evidence="2 3">
    <name type="scientific">Psilocybe cf. subviscida</name>
    <dbReference type="NCBI Taxonomy" id="2480587"/>
    <lineage>
        <taxon>Eukaryota</taxon>
        <taxon>Fungi</taxon>
        <taxon>Dikarya</taxon>
        <taxon>Basidiomycota</taxon>
        <taxon>Agaricomycotina</taxon>
        <taxon>Agaricomycetes</taxon>
        <taxon>Agaricomycetidae</taxon>
        <taxon>Agaricales</taxon>
        <taxon>Agaricineae</taxon>
        <taxon>Strophariaceae</taxon>
        <taxon>Psilocybe</taxon>
    </lineage>
</organism>
<feature type="compositionally biased region" description="Pro residues" evidence="1">
    <location>
        <begin position="158"/>
        <end position="170"/>
    </location>
</feature>
<comment type="caution">
    <text evidence="2">The sequence shown here is derived from an EMBL/GenBank/DDBJ whole genome shotgun (WGS) entry which is preliminary data.</text>
</comment>
<dbReference type="OrthoDB" id="2921613at2759"/>
<gene>
    <name evidence="2" type="ORF">D9619_001664</name>
</gene>
<evidence type="ECO:0000313" key="3">
    <source>
        <dbReference type="Proteomes" id="UP000567179"/>
    </source>
</evidence>
<feature type="compositionally biased region" description="Polar residues" evidence="1">
    <location>
        <begin position="139"/>
        <end position="153"/>
    </location>
</feature>
<evidence type="ECO:0000313" key="2">
    <source>
        <dbReference type="EMBL" id="KAF5321263.1"/>
    </source>
</evidence>
<dbReference type="AlphaFoldDB" id="A0A8H5BF00"/>
<reference evidence="2 3" key="1">
    <citation type="journal article" date="2020" name="ISME J.">
        <title>Uncovering the hidden diversity of litter-decomposition mechanisms in mushroom-forming fungi.</title>
        <authorList>
            <person name="Floudas D."/>
            <person name="Bentzer J."/>
            <person name="Ahren D."/>
            <person name="Johansson T."/>
            <person name="Persson P."/>
            <person name="Tunlid A."/>
        </authorList>
    </citation>
    <scope>NUCLEOTIDE SEQUENCE [LARGE SCALE GENOMIC DNA]</scope>
    <source>
        <strain evidence="2 3">CBS 101986</strain>
    </source>
</reference>
<sequence length="509" mass="56043">MDRVTSPGSPLPVNGQADQGAELPQDIGVHRKDSYEYTSRPSSRLGFNRPTLSKCLSEAPTESDAVQQSGNNFQSAGTSSTPLSPTRSASANQDTAAMDNSLTTEASASEKIDDTQKGPGAANTTSAAQCERPAMRKTPSVSRLSFPFKTTGQRRTPKTPPPPSTPPPRPPPRHKYSCHPTLLSPMVAGRPYPRHQRHEYGQHGYSRTGLQNAKWFWAMREQEYGHVSAHKASSLAYGGVFLDNFTRRHKPSVDNVVQGTPPQPSPPIATTVSDLGSTHPPITIHPRRGDIASLRDPYSAHVDRCFVGMPVWTISKTLWMHDLQLAMDKQHNDAHPVDESDSESDLETVGSLYSSDDSDTTLVESESESDYAEQHISTTGARKFRDTYSPKNVHRGHTHHAGPSAFAVADPFKQQSVASTTMPLEIYNTSWPPSRTALSKTHSLDHNRTTTAWPTNWYRRWEVLARLCHQDQSQAHALITISSSAMEESLLSSRTAFYQRPPSNSEDGD</sequence>
<protein>
    <submittedName>
        <fullName evidence="2">Uncharacterized protein</fullName>
    </submittedName>
</protein>